<evidence type="ECO:0000313" key="3">
    <source>
        <dbReference type="Proteomes" id="UP000324479"/>
    </source>
</evidence>
<dbReference type="AlphaFoldDB" id="A0A5M6DC56"/>
<organism evidence="2 3">
    <name type="scientific">Roseiconus nitratireducens</name>
    <dbReference type="NCBI Taxonomy" id="2605748"/>
    <lineage>
        <taxon>Bacteria</taxon>
        <taxon>Pseudomonadati</taxon>
        <taxon>Planctomycetota</taxon>
        <taxon>Planctomycetia</taxon>
        <taxon>Pirellulales</taxon>
        <taxon>Pirellulaceae</taxon>
        <taxon>Roseiconus</taxon>
    </lineage>
</organism>
<feature type="region of interest" description="Disordered" evidence="1">
    <location>
        <begin position="75"/>
        <end position="95"/>
    </location>
</feature>
<gene>
    <name evidence="2" type="ORF">FYK55_14535</name>
</gene>
<reference evidence="2 3" key="1">
    <citation type="submission" date="2019-08" db="EMBL/GenBank/DDBJ databases">
        <authorList>
            <person name="Dhanesh K."/>
            <person name="Kumar G."/>
            <person name="Sasikala C."/>
            <person name="Venkata Ramana C."/>
        </authorList>
    </citation>
    <scope>NUCLEOTIDE SEQUENCE [LARGE SCALE GENOMIC DNA]</scope>
    <source>
        <strain evidence="2 3">JC645</strain>
    </source>
</reference>
<protein>
    <submittedName>
        <fullName evidence="2">DUF1501 domain-containing protein</fullName>
    </submittedName>
</protein>
<dbReference type="EMBL" id="VWOX01000007">
    <property type="protein sequence ID" value="KAA5542735.1"/>
    <property type="molecule type" value="Genomic_DNA"/>
</dbReference>
<comment type="caution">
    <text evidence="2">The sequence shown here is derived from an EMBL/GenBank/DDBJ whole genome shotgun (WGS) entry which is preliminary data.</text>
</comment>
<dbReference type="InterPro" id="IPR006311">
    <property type="entry name" value="TAT_signal"/>
</dbReference>
<dbReference type="Gene3D" id="3.40.720.10">
    <property type="entry name" value="Alkaline Phosphatase, subunit A"/>
    <property type="match status" value="1"/>
</dbReference>
<dbReference type="Pfam" id="PF07394">
    <property type="entry name" value="DUF1501"/>
    <property type="match status" value="1"/>
</dbReference>
<accession>A0A5M6DC56</accession>
<sequence>MLSPVSRRQWLRRSGAGFGAVGLLSALDAGGVLSAASAESSAGEGLHHRPRAKRVIFLFMNGAPSHVDTFDPKPMLAKHAGETPTGDEIAKKNRASGYMPSPFKFRAHGESGVVMSELFPQLAAHADDLCVVRSMHTDVPNHEPGLLLMQSGHQQPTRPCMGSWLSYGLGSENANLPSFIALSPGLPVVGPQLWSNAFLPGQHQGVEIDTNQTQVDKLIRNVRNPNLGPAEQRRQLDLLQSINDIHRRARPGEAALETHIRAMELAFEMQREASEAFDLERETLATREAYGDSEFGRSCLLGRRLLERGVRVVQVFYVKKNSKQPWDTHTKNNAGHEKLCADADRVTAALLADLKSRGMLEDTLVIWGGEFGRTPYAQVDKDKDPKNAGRDHHHTGFSMWLAGGGVRGGQMHGATDDFGMHAIENRVHVHDLHATVLHLMGIDHTRLTYRYSGRDFRLTDVHGRVVDDWFA</sequence>
<dbReference type="RefSeq" id="WP_150077152.1">
    <property type="nucleotide sequence ID" value="NZ_VWOX01000007.1"/>
</dbReference>
<proteinExistence type="predicted"/>
<evidence type="ECO:0000256" key="1">
    <source>
        <dbReference type="SAM" id="MobiDB-lite"/>
    </source>
</evidence>
<dbReference type="Proteomes" id="UP000324479">
    <property type="component" value="Unassembled WGS sequence"/>
</dbReference>
<evidence type="ECO:0000313" key="2">
    <source>
        <dbReference type="EMBL" id="KAA5542735.1"/>
    </source>
</evidence>
<dbReference type="InterPro" id="IPR010869">
    <property type="entry name" value="DUF1501"/>
</dbReference>
<dbReference type="PANTHER" id="PTHR43737">
    <property type="entry name" value="BLL7424 PROTEIN"/>
    <property type="match status" value="1"/>
</dbReference>
<keyword evidence="3" id="KW-1185">Reference proteome</keyword>
<dbReference type="PANTHER" id="PTHR43737:SF1">
    <property type="entry name" value="DUF1501 DOMAIN-CONTAINING PROTEIN"/>
    <property type="match status" value="1"/>
</dbReference>
<name>A0A5M6DC56_9BACT</name>
<dbReference type="InterPro" id="IPR017850">
    <property type="entry name" value="Alkaline_phosphatase_core_sf"/>
</dbReference>
<dbReference type="SUPFAM" id="SSF53649">
    <property type="entry name" value="Alkaline phosphatase-like"/>
    <property type="match status" value="1"/>
</dbReference>
<dbReference type="PROSITE" id="PS51318">
    <property type="entry name" value="TAT"/>
    <property type="match status" value="1"/>
</dbReference>